<dbReference type="EMBL" id="JAVHNQ010000006">
    <property type="protein sequence ID" value="KAK6344286.1"/>
    <property type="molecule type" value="Genomic_DNA"/>
</dbReference>
<accession>A0AAV9USS5</accession>
<gene>
    <name evidence="1" type="ORF">TWF696_007927</name>
</gene>
<dbReference type="Proteomes" id="UP001375240">
    <property type="component" value="Unassembled WGS sequence"/>
</dbReference>
<keyword evidence="2" id="KW-1185">Reference proteome</keyword>
<evidence type="ECO:0000313" key="2">
    <source>
        <dbReference type="Proteomes" id="UP001375240"/>
    </source>
</evidence>
<evidence type="ECO:0000313" key="1">
    <source>
        <dbReference type="EMBL" id="KAK6344286.1"/>
    </source>
</evidence>
<dbReference type="Gene3D" id="1.20.1170.10">
    <property type="match status" value="1"/>
</dbReference>
<dbReference type="AlphaFoldDB" id="A0AAV9USS5"/>
<organism evidence="1 2">
    <name type="scientific">Orbilia brochopaga</name>
    <dbReference type="NCBI Taxonomy" id="3140254"/>
    <lineage>
        <taxon>Eukaryota</taxon>
        <taxon>Fungi</taxon>
        <taxon>Dikarya</taxon>
        <taxon>Ascomycota</taxon>
        <taxon>Pezizomycotina</taxon>
        <taxon>Orbiliomycetes</taxon>
        <taxon>Orbiliales</taxon>
        <taxon>Orbiliaceae</taxon>
        <taxon>Orbilia</taxon>
    </lineage>
</organism>
<name>A0AAV9USS5_9PEZI</name>
<dbReference type="CDD" id="cd22656">
    <property type="entry name" value="ClyA_Cry6Aa-like"/>
    <property type="match status" value="1"/>
</dbReference>
<protein>
    <submittedName>
        <fullName evidence="1">Uncharacterized protein</fullName>
    </submittedName>
</protein>
<proteinExistence type="predicted"/>
<dbReference type="SUPFAM" id="SSF58100">
    <property type="entry name" value="Bacterial hemolysins"/>
    <property type="match status" value="1"/>
</dbReference>
<sequence length="421" mass="47419">MGIKINFEPTTPEDKLLVDAVSKLAGSPQDVFTTYTAPTGEVKDKFILNSKGITDLQRYILMGMQFPSDNDKFETKMPASSFSIITKIDDTIWKRTRDQFVEISVSCKKFHDEKLFRIANSASTTRNYASRALHHLSQSKYVNLRENLLILLDPKYRRTKDDDYEDARDTAAATLNKLKLDAAESRADIVEVINSLKAFRSETELLRDKVIKLAEAYDQKRTMPDSTHKTISEAVDAEHDRVLKDLENAESAAEKEEEYKVGIDIGSYLLLTIGDAPLSITGGILSAFSKYKLEDTVIAARNRVKNLDKQKAASAKLITYIAALKAQFKTIDDTMGRAIKAMEDLGTLFDDQQASFEELGRAMAAVRSDMEESVYKARRGGIIDGVDIAINNLGKLKTSADEFYRFYGGEKVEYEKFKIWE</sequence>
<comment type="caution">
    <text evidence="1">The sequence shown here is derived from an EMBL/GenBank/DDBJ whole genome shotgun (WGS) entry which is preliminary data.</text>
</comment>
<reference evidence="1 2" key="1">
    <citation type="submission" date="2019-10" db="EMBL/GenBank/DDBJ databases">
        <authorList>
            <person name="Palmer J.M."/>
        </authorList>
    </citation>
    <scope>NUCLEOTIDE SEQUENCE [LARGE SCALE GENOMIC DNA]</scope>
    <source>
        <strain evidence="1 2">TWF696</strain>
    </source>
</reference>